<proteinExistence type="predicted"/>
<evidence type="ECO:0000313" key="4">
    <source>
        <dbReference type="Proteomes" id="UP000070080"/>
    </source>
</evidence>
<dbReference type="InterPro" id="IPR050490">
    <property type="entry name" value="Bact_solute-bd_prot1"/>
</dbReference>
<dbReference type="OrthoDB" id="9768630at2"/>
<dbReference type="SUPFAM" id="SSF53850">
    <property type="entry name" value="Periplasmic binding protein-like II"/>
    <property type="match status" value="1"/>
</dbReference>
<evidence type="ECO:0000313" key="3">
    <source>
        <dbReference type="EMBL" id="KXB42617.1"/>
    </source>
</evidence>
<dbReference type="PANTHER" id="PTHR43649:SF32">
    <property type="entry name" value="SUGAR BINDING SECRETED PROTEIN"/>
    <property type="match status" value="1"/>
</dbReference>
<protein>
    <submittedName>
        <fullName evidence="3">Putative lactose-binding protein</fullName>
    </submittedName>
</protein>
<dbReference type="InterPro" id="IPR006059">
    <property type="entry name" value="SBP"/>
</dbReference>
<dbReference type="Gene3D" id="3.40.190.10">
    <property type="entry name" value="Periplasmic binding protein-like II"/>
    <property type="match status" value="1"/>
</dbReference>
<keyword evidence="4" id="KW-1185">Reference proteome</keyword>
<comment type="caution">
    <text evidence="3">The sequence shown here is derived from an EMBL/GenBank/DDBJ whole genome shotgun (WGS) entry which is preliminary data.</text>
</comment>
<dbReference type="RefSeq" id="WP_066712967.1">
    <property type="nucleotide sequence ID" value="NZ_JARFNM010000001.1"/>
</dbReference>
<feature type="region of interest" description="Disordered" evidence="1">
    <location>
        <begin position="23"/>
        <end position="56"/>
    </location>
</feature>
<evidence type="ECO:0000256" key="2">
    <source>
        <dbReference type="SAM" id="SignalP"/>
    </source>
</evidence>
<feature type="chain" id="PRO_5038435541" evidence="2">
    <location>
        <begin position="20"/>
        <end position="457"/>
    </location>
</feature>
<dbReference type="EMBL" id="LSCV01000002">
    <property type="protein sequence ID" value="KXB42617.1"/>
    <property type="molecule type" value="Genomic_DNA"/>
</dbReference>
<evidence type="ECO:0000256" key="1">
    <source>
        <dbReference type="SAM" id="MobiDB-lite"/>
    </source>
</evidence>
<name>A0A133YHJ6_9FIRM</name>
<dbReference type="PROSITE" id="PS51257">
    <property type="entry name" value="PROKAR_LIPOPROTEIN"/>
    <property type="match status" value="1"/>
</dbReference>
<dbReference type="Pfam" id="PF13416">
    <property type="entry name" value="SBP_bac_8"/>
    <property type="match status" value="1"/>
</dbReference>
<sequence>MKFRKIAALALTAVLFLTACEKPAPKNDAKPSAKTKDTETEASKAETKQTKTDEAKPADGKSLTVWCWDPNFNIYAMKEAEKIYQKDHPDFKLNIVETPWPDVQTKIITAATSKDYSTLPDILLMQDLAFQKNAANYPELFADLEKSGVKFEDFAKAKASYSTVNGKHLGVPFDNGTVVAAYRTDLLKQAGYNLDDMKDITWSKFIEIGKKVVEKTGKPLLTNIAGENDTVMMMLQSAGASMFDKDGNVTLKDNEIMKKVFQIYLDMKKSGVLGEVNDWDQYIGSMTGGNTVGVLNGCWILASVQTAKDQSGKWAITNMPKLDGVESATNYSNNGGSSWVVIDKSKNKELAFDFLKTTFGSSVSLYETILPKSGALSTYIPAGKSDIYAKPQEFFGGQAIYKDLTDFATKVPYTVIGAYHYEARDAVATALHNFIDGKDLNAELAEAQKTVEFAMGK</sequence>
<feature type="signal peptide" evidence="2">
    <location>
        <begin position="1"/>
        <end position="19"/>
    </location>
</feature>
<dbReference type="STRING" id="1497955.HMPREF1872_00306"/>
<accession>A0A133YHJ6</accession>
<organism evidence="3 4">
    <name type="scientific">Amygdalobacter nucleatus</name>
    <dbReference type="NCBI Taxonomy" id="3029274"/>
    <lineage>
        <taxon>Bacteria</taxon>
        <taxon>Bacillati</taxon>
        <taxon>Bacillota</taxon>
        <taxon>Clostridia</taxon>
        <taxon>Eubacteriales</taxon>
        <taxon>Oscillospiraceae</taxon>
        <taxon>Amygdalobacter</taxon>
    </lineage>
</organism>
<dbReference type="Proteomes" id="UP000070080">
    <property type="component" value="Unassembled WGS sequence"/>
</dbReference>
<keyword evidence="2" id="KW-0732">Signal</keyword>
<dbReference type="PANTHER" id="PTHR43649">
    <property type="entry name" value="ARABINOSE-BINDING PROTEIN-RELATED"/>
    <property type="match status" value="1"/>
</dbReference>
<gene>
    <name evidence="3" type="ORF">HMPREF1872_00306</name>
</gene>
<dbReference type="PATRIC" id="fig|1497955.3.peg.290"/>
<reference evidence="4" key="1">
    <citation type="submission" date="2016-01" db="EMBL/GenBank/DDBJ databases">
        <authorList>
            <person name="Mitreva M."/>
            <person name="Pepin K.H."/>
            <person name="Mihindukulasuriya K.A."/>
            <person name="Fulton R."/>
            <person name="Fronick C."/>
            <person name="O'Laughlin M."/>
            <person name="Miner T."/>
            <person name="Herter B."/>
            <person name="Rosa B.A."/>
            <person name="Cordes M."/>
            <person name="Tomlinson C."/>
            <person name="Wollam A."/>
            <person name="Palsikar V.B."/>
            <person name="Mardis E.R."/>
            <person name="Wilson R.K."/>
        </authorList>
    </citation>
    <scope>NUCLEOTIDE SEQUENCE [LARGE SCALE GENOMIC DNA]</scope>
    <source>
        <strain evidence="4">KA00274</strain>
    </source>
</reference>
<dbReference type="AlphaFoldDB" id="A0A133YHJ6"/>